<dbReference type="GO" id="GO:0042742">
    <property type="term" value="P:defense response to bacterium"/>
    <property type="evidence" value="ECO:0007669"/>
    <property type="project" value="UniProtKB-ARBA"/>
</dbReference>
<dbReference type="Pfam" id="PF25019">
    <property type="entry name" value="LRR_R13L1-DRL21"/>
    <property type="match status" value="1"/>
</dbReference>
<feature type="region of interest" description="Disordered" evidence="7">
    <location>
        <begin position="1173"/>
        <end position="1193"/>
    </location>
</feature>
<dbReference type="Pfam" id="PF23247">
    <property type="entry name" value="LRR_RPS2"/>
    <property type="match status" value="1"/>
</dbReference>
<accession>A0A0E0C1V0</accession>
<dbReference type="EnsemblPlants" id="OMERI01G14000.1">
    <property type="protein sequence ID" value="OMERI01G14000.1"/>
    <property type="gene ID" value="OMERI01G14000"/>
</dbReference>
<feature type="domain" description="Disease resistance protein At4g27190-like leucine-rich repeats" evidence="10">
    <location>
        <begin position="1049"/>
        <end position="1147"/>
    </location>
</feature>
<comment type="similarity">
    <text evidence="1">Belongs to the disease resistance NB-LRR family.</text>
</comment>
<dbReference type="SUPFAM" id="SSF52540">
    <property type="entry name" value="P-loop containing nucleoside triphosphate hydrolases"/>
    <property type="match status" value="1"/>
</dbReference>
<feature type="domain" description="Disease resistance protein winged helix" evidence="11">
    <location>
        <begin position="449"/>
        <end position="529"/>
    </location>
</feature>
<dbReference type="FunFam" id="3.40.50.300:FF:001091">
    <property type="entry name" value="Probable disease resistance protein At1g61300"/>
    <property type="match status" value="1"/>
</dbReference>
<dbReference type="eggNOG" id="KOG4658">
    <property type="taxonomic scope" value="Eukaryota"/>
</dbReference>
<dbReference type="STRING" id="40149.A0A0E0C1V0"/>
<sequence>MGELVTSMVIGPLVRMVKEKASSYLLEQYKVMEGMEVQHKILKRKLPAILDVISDAEKQASEHREGAKAWLEELKAVAYEANEVFDEFKYEALRREAKKNGHYTKLGIDAVKLFPTHNRVMFRYKMGKKLCRIVQNIEVLVAEMNSFGFKFEPQGIESKEWRLTDSDIFDPMNIASRSRDEDKKLLVSILLSQASNVKLTVLPIVGMGGLGKTTLAKLIYNEPEIQNHFQLMIWVCVSDNFDVASVARSIVDAVPKKGDKVTINENQTSALDELQKLVSGQRYLLVLDDVWNRDDEKWRKLKKCLEHGSTGSAVLATTREGGVAELMHTADAYNLTALNNSVIKEIIDTAAFRPKKEIKPAELVQMDDTSLLSKKKEMIHQFVERCAGLPLAAKALGSVLYTKTSLEEWEAVLRSSSICNKETGILPILKLSYDNLPSHMKQCFAFCAIFPKDYEIDMDKLVQLWIANGLIPEIKDIRLETTGEGIFNELASRSFFQELKRVRFDKYRSNHGHCSRIICKMHDLMHDVATSIMGKECIAITEYPIERGSYSNATRHLLLSCNEPANVMNDYLKKESPAIQTLLYDGSFSGSSSLQHSAKYRAVRALKLNQRRSLFLLQPKHLHHLRYLDLSESDIRVLPDDISILYCLRTLNLSDCSDLYRLPKQMKYMTALCHLHTHGCTLLKHMPPDLGKLTSLQTLTCFVAGTGSGCSNVGELQHLDISGQLELRRLENVTEEDAGRINLENKKLSTLSLVWNENDKEDRSYSNAPDCHEKVIEALKPHDELRVLNVKSCKSSSFPSWMGMLKRLVEIDLDNCTMCQNIPQFWQLQYLQVLRLDGFHGLQYLCSIGQNSEIPSTFPKLKDLKLTNLKSFKRWWEINERQEKLGFPQLEKLVIARCGELTSLPTSDNNMSQPALPALKELELCHLNQFERWQAAEGTQDKPPTFPNLESIYIVKCPELTSLPEAPKLSALHIGNGSEQMLLCIPRYLTSLSTLILQREGVETAPPAEHNLIEWVDDNENWKGESPLADMSLYNFNMFFLSGAHALWVCFAQLTYLSITRCDMLIHWPEKEFQSLVSLKTLEIWSCNKLKGYAQAPERSTSGGGQLLTRLESLTIIECKSLVEVFNTPPSLKYLYIQRCTELKSIFGKQRRGSTLIEGPCSDNIVSAPVLEPSSPAGDHFSPPESLESPHSGELPSLVKLRLCYCKSLASSSLPNSPKAYSSLQELMIKKCPAIKVLPTCLQQRLGSLEWKELDARHEERFLQSDK</sequence>
<dbReference type="PANTHER" id="PTHR36766">
    <property type="entry name" value="PLANT BROAD-SPECTRUM MILDEW RESISTANCE PROTEIN RPW8"/>
    <property type="match status" value="1"/>
</dbReference>
<keyword evidence="5" id="KW-0611">Plant defense</keyword>
<dbReference type="InterPro" id="IPR032675">
    <property type="entry name" value="LRR_dom_sf"/>
</dbReference>
<evidence type="ECO:0000256" key="1">
    <source>
        <dbReference type="ARBA" id="ARBA00008894"/>
    </source>
</evidence>
<dbReference type="InterPro" id="IPR027417">
    <property type="entry name" value="P-loop_NTPase"/>
</dbReference>
<dbReference type="Proteomes" id="UP000008021">
    <property type="component" value="Chromosome 1"/>
</dbReference>
<dbReference type="GO" id="GO:0009626">
    <property type="term" value="P:plant-type hypersensitive response"/>
    <property type="evidence" value="ECO:0007669"/>
    <property type="project" value="UniProtKB-ARBA"/>
</dbReference>
<dbReference type="InterPro" id="IPR002182">
    <property type="entry name" value="NB-ARC"/>
</dbReference>
<dbReference type="Pfam" id="PF00931">
    <property type="entry name" value="NB-ARC"/>
    <property type="match status" value="1"/>
</dbReference>
<dbReference type="PANTHER" id="PTHR36766:SF55">
    <property type="entry name" value="OS11G0492900 PROTEIN"/>
    <property type="match status" value="1"/>
</dbReference>
<dbReference type="InterPro" id="IPR058922">
    <property type="entry name" value="WHD_DRP"/>
</dbReference>
<dbReference type="InterPro" id="IPR042197">
    <property type="entry name" value="Apaf_helical"/>
</dbReference>
<dbReference type="Pfam" id="PF23559">
    <property type="entry name" value="WHD_DRP"/>
    <property type="match status" value="1"/>
</dbReference>
<dbReference type="InterPro" id="IPR056789">
    <property type="entry name" value="LRR_R13L1-DRL21"/>
</dbReference>
<dbReference type="FunFam" id="1.10.10.10:FF:000322">
    <property type="entry name" value="Probable disease resistance protein At1g63360"/>
    <property type="match status" value="1"/>
</dbReference>
<evidence type="ECO:0000313" key="13">
    <source>
        <dbReference type="EnsemblPlants" id="OMERI01G14000.1"/>
    </source>
</evidence>
<evidence type="ECO:0000256" key="5">
    <source>
        <dbReference type="ARBA" id="ARBA00022821"/>
    </source>
</evidence>
<dbReference type="GO" id="GO:0002758">
    <property type="term" value="P:innate immune response-activating signaling pathway"/>
    <property type="evidence" value="ECO:0007669"/>
    <property type="project" value="UniProtKB-ARBA"/>
</dbReference>
<dbReference type="SUPFAM" id="SSF52058">
    <property type="entry name" value="L domain-like"/>
    <property type="match status" value="2"/>
</dbReference>
<evidence type="ECO:0000256" key="3">
    <source>
        <dbReference type="ARBA" id="ARBA00022737"/>
    </source>
</evidence>
<dbReference type="Gene3D" id="3.80.10.10">
    <property type="entry name" value="Ribonuclease Inhibitor"/>
    <property type="match status" value="3"/>
</dbReference>
<dbReference type="Gramene" id="OMERI01G14000.1">
    <property type="protein sequence ID" value="OMERI01G14000.1"/>
    <property type="gene ID" value="OMERI01G14000"/>
</dbReference>
<keyword evidence="3" id="KW-0677">Repeat</keyword>
<feature type="domain" description="NB-ARC" evidence="8">
    <location>
        <begin position="191"/>
        <end position="340"/>
    </location>
</feature>
<dbReference type="InterPro" id="IPR041118">
    <property type="entry name" value="Rx_N"/>
</dbReference>
<evidence type="ECO:0000256" key="7">
    <source>
        <dbReference type="SAM" id="MobiDB-lite"/>
    </source>
</evidence>
<dbReference type="PRINTS" id="PR00364">
    <property type="entry name" value="DISEASERSIST"/>
</dbReference>
<dbReference type="AlphaFoldDB" id="A0A0E0C1V0"/>
<evidence type="ECO:0000313" key="14">
    <source>
        <dbReference type="Proteomes" id="UP000008021"/>
    </source>
</evidence>
<dbReference type="Gene3D" id="1.10.8.430">
    <property type="entry name" value="Helical domain of apoptotic protease-activating factors"/>
    <property type="match status" value="1"/>
</dbReference>
<evidence type="ECO:0000259" key="12">
    <source>
        <dbReference type="Pfam" id="PF25019"/>
    </source>
</evidence>
<reference evidence="13" key="2">
    <citation type="submission" date="2018-05" db="EMBL/GenBank/DDBJ databases">
        <title>OmerRS3 (Oryza meridionalis Reference Sequence Version 3).</title>
        <authorList>
            <person name="Zhang J."/>
            <person name="Kudrna D."/>
            <person name="Lee S."/>
            <person name="Talag J."/>
            <person name="Welchert J."/>
            <person name="Wing R.A."/>
        </authorList>
    </citation>
    <scope>NUCLEOTIDE SEQUENCE [LARGE SCALE GENOMIC DNA]</scope>
    <source>
        <strain evidence="13">cv. OR44</strain>
    </source>
</reference>
<keyword evidence="6" id="KW-0067">ATP-binding</keyword>
<keyword evidence="4" id="KW-0547">Nucleotide-binding</keyword>
<feature type="domain" description="R13L1/DRL21-like LRR repeat region" evidence="12">
    <location>
        <begin position="714"/>
        <end position="838"/>
    </location>
</feature>
<evidence type="ECO:0000259" key="11">
    <source>
        <dbReference type="Pfam" id="PF23559"/>
    </source>
</evidence>
<evidence type="ECO:0000256" key="4">
    <source>
        <dbReference type="ARBA" id="ARBA00022741"/>
    </source>
</evidence>
<dbReference type="InterPro" id="IPR036388">
    <property type="entry name" value="WH-like_DNA-bd_sf"/>
</dbReference>
<reference evidence="13" key="1">
    <citation type="submission" date="2015-04" db="UniProtKB">
        <authorList>
            <consortium name="EnsemblPlants"/>
        </authorList>
    </citation>
    <scope>IDENTIFICATION</scope>
</reference>
<name>A0A0E0C1V0_9ORYZ</name>
<keyword evidence="2" id="KW-0433">Leucine-rich repeat</keyword>
<keyword evidence="14" id="KW-1185">Reference proteome</keyword>
<evidence type="ECO:0000256" key="2">
    <source>
        <dbReference type="ARBA" id="ARBA00022614"/>
    </source>
</evidence>
<dbReference type="GO" id="GO:0005524">
    <property type="term" value="F:ATP binding"/>
    <property type="evidence" value="ECO:0007669"/>
    <property type="project" value="UniProtKB-KW"/>
</dbReference>
<evidence type="ECO:0000259" key="8">
    <source>
        <dbReference type="Pfam" id="PF00931"/>
    </source>
</evidence>
<dbReference type="InterPro" id="IPR057135">
    <property type="entry name" value="At4g27190-like_LRR"/>
</dbReference>
<protein>
    <submittedName>
        <fullName evidence="13">Uncharacterized protein</fullName>
    </submittedName>
</protein>
<evidence type="ECO:0000259" key="9">
    <source>
        <dbReference type="Pfam" id="PF18052"/>
    </source>
</evidence>
<feature type="domain" description="Disease resistance N-terminal" evidence="9">
    <location>
        <begin position="14"/>
        <end position="99"/>
    </location>
</feature>
<proteinExistence type="inferred from homology"/>
<dbReference type="Gene3D" id="3.40.50.300">
    <property type="entry name" value="P-loop containing nucleotide triphosphate hydrolases"/>
    <property type="match status" value="1"/>
</dbReference>
<evidence type="ECO:0000259" key="10">
    <source>
        <dbReference type="Pfam" id="PF23247"/>
    </source>
</evidence>
<dbReference type="Gene3D" id="1.10.10.10">
    <property type="entry name" value="Winged helix-like DNA-binding domain superfamily/Winged helix DNA-binding domain"/>
    <property type="match status" value="1"/>
</dbReference>
<evidence type="ECO:0000256" key="6">
    <source>
        <dbReference type="ARBA" id="ARBA00022840"/>
    </source>
</evidence>
<dbReference type="Pfam" id="PF18052">
    <property type="entry name" value="Rx_N"/>
    <property type="match status" value="1"/>
</dbReference>
<organism evidence="13">
    <name type="scientific">Oryza meridionalis</name>
    <dbReference type="NCBI Taxonomy" id="40149"/>
    <lineage>
        <taxon>Eukaryota</taxon>
        <taxon>Viridiplantae</taxon>
        <taxon>Streptophyta</taxon>
        <taxon>Embryophyta</taxon>
        <taxon>Tracheophyta</taxon>
        <taxon>Spermatophyta</taxon>
        <taxon>Magnoliopsida</taxon>
        <taxon>Liliopsida</taxon>
        <taxon>Poales</taxon>
        <taxon>Poaceae</taxon>
        <taxon>BOP clade</taxon>
        <taxon>Oryzoideae</taxon>
        <taxon>Oryzeae</taxon>
        <taxon>Oryzinae</taxon>
        <taxon>Oryza</taxon>
    </lineage>
</organism>
<dbReference type="HOGENOM" id="CLU_000837_8_8_1"/>
<dbReference type="Gene3D" id="1.20.5.4130">
    <property type="match status" value="1"/>
</dbReference>
<dbReference type="GO" id="GO:0043531">
    <property type="term" value="F:ADP binding"/>
    <property type="evidence" value="ECO:0007669"/>
    <property type="project" value="InterPro"/>
</dbReference>